<dbReference type="Pfam" id="PF06985">
    <property type="entry name" value="HET"/>
    <property type="match status" value="1"/>
</dbReference>
<reference evidence="2" key="1">
    <citation type="journal article" date="2020" name="Stud. Mycol.">
        <title>101 Dothideomycetes genomes: a test case for predicting lifestyles and emergence of pathogens.</title>
        <authorList>
            <person name="Haridas S."/>
            <person name="Albert R."/>
            <person name="Binder M."/>
            <person name="Bloem J."/>
            <person name="Labutti K."/>
            <person name="Salamov A."/>
            <person name="Andreopoulos B."/>
            <person name="Baker S."/>
            <person name="Barry K."/>
            <person name="Bills G."/>
            <person name="Bluhm B."/>
            <person name="Cannon C."/>
            <person name="Castanera R."/>
            <person name="Culley D."/>
            <person name="Daum C."/>
            <person name="Ezra D."/>
            <person name="Gonzalez J."/>
            <person name="Henrissat B."/>
            <person name="Kuo A."/>
            <person name="Liang C."/>
            <person name="Lipzen A."/>
            <person name="Lutzoni F."/>
            <person name="Magnuson J."/>
            <person name="Mondo S."/>
            <person name="Nolan M."/>
            <person name="Ohm R."/>
            <person name="Pangilinan J."/>
            <person name="Park H.-J."/>
            <person name="Ramirez L."/>
            <person name="Alfaro M."/>
            <person name="Sun H."/>
            <person name="Tritt A."/>
            <person name="Yoshinaga Y."/>
            <person name="Zwiers L.-H."/>
            <person name="Turgeon B."/>
            <person name="Goodwin S."/>
            <person name="Spatafora J."/>
            <person name="Crous P."/>
            <person name="Grigoriev I."/>
        </authorList>
    </citation>
    <scope>NUCLEOTIDE SEQUENCE</scope>
    <source>
        <strain evidence="2">CBS 675.92</strain>
    </source>
</reference>
<proteinExistence type="predicted"/>
<dbReference type="InterPro" id="IPR052895">
    <property type="entry name" value="HetReg/Transcr_Mod"/>
</dbReference>
<evidence type="ECO:0000313" key="2">
    <source>
        <dbReference type="EMBL" id="KAF1948248.1"/>
    </source>
</evidence>
<keyword evidence="3" id="KW-1185">Reference proteome</keyword>
<evidence type="ECO:0000313" key="3">
    <source>
        <dbReference type="Proteomes" id="UP000800035"/>
    </source>
</evidence>
<feature type="domain" description="Heterokaryon incompatibility" evidence="1">
    <location>
        <begin position="38"/>
        <end position="125"/>
    </location>
</feature>
<evidence type="ECO:0000259" key="1">
    <source>
        <dbReference type="Pfam" id="PF06985"/>
    </source>
</evidence>
<name>A0A6A5T7T2_9PLEO</name>
<dbReference type="PANTHER" id="PTHR24148">
    <property type="entry name" value="ANKYRIN REPEAT DOMAIN-CONTAINING PROTEIN 39 HOMOLOG-RELATED"/>
    <property type="match status" value="1"/>
</dbReference>
<protein>
    <submittedName>
        <fullName evidence="2">HET-domain-containing protein</fullName>
    </submittedName>
</protein>
<gene>
    <name evidence="2" type="ORF">CC80DRAFT_391856</name>
</gene>
<accession>A0A6A5T7T2</accession>
<dbReference type="EMBL" id="ML977067">
    <property type="protein sequence ID" value="KAF1948248.1"/>
    <property type="molecule type" value="Genomic_DNA"/>
</dbReference>
<dbReference type="Proteomes" id="UP000800035">
    <property type="component" value="Unassembled WGS sequence"/>
</dbReference>
<dbReference type="AlphaFoldDB" id="A0A6A5T7T2"/>
<dbReference type="PANTHER" id="PTHR24148:SF73">
    <property type="entry name" value="HET DOMAIN PROTEIN (AFU_ORTHOLOGUE AFUA_8G01020)"/>
    <property type="match status" value="1"/>
</dbReference>
<dbReference type="OrthoDB" id="194358at2759"/>
<organism evidence="2 3">
    <name type="scientific">Byssothecium circinans</name>
    <dbReference type="NCBI Taxonomy" id="147558"/>
    <lineage>
        <taxon>Eukaryota</taxon>
        <taxon>Fungi</taxon>
        <taxon>Dikarya</taxon>
        <taxon>Ascomycota</taxon>
        <taxon>Pezizomycotina</taxon>
        <taxon>Dothideomycetes</taxon>
        <taxon>Pleosporomycetidae</taxon>
        <taxon>Pleosporales</taxon>
        <taxon>Massarineae</taxon>
        <taxon>Massarinaceae</taxon>
        <taxon>Byssothecium</taxon>
    </lineage>
</organism>
<feature type="non-terminal residue" evidence="2">
    <location>
        <position position="127"/>
    </location>
</feature>
<feature type="non-terminal residue" evidence="2">
    <location>
        <position position="1"/>
    </location>
</feature>
<sequence length="127" mass="14611">PLNYDKKEIRVFRLLPGAWNDPLQCDMEVVSLTDEPTFSALSYVWGKHPEDHKIMIGNHAFRIKPNLYTALRRIRAHQKAKGEMGALWADAVSIEQGNTRERNHQVGLMVDIYSNCDQCFIWLGELA</sequence>
<dbReference type="InterPro" id="IPR010730">
    <property type="entry name" value="HET"/>
</dbReference>